<accession>A0AAD8J8L0</accession>
<dbReference type="SUPFAM" id="SSF56112">
    <property type="entry name" value="Protein kinase-like (PK-like)"/>
    <property type="match status" value="1"/>
</dbReference>
<evidence type="ECO:0000313" key="1">
    <source>
        <dbReference type="EMBL" id="KAK1397825.1"/>
    </source>
</evidence>
<dbReference type="GO" id="GO:0016020">
    <property type="term" value="C:membrane"/>
    <property type="evidence" value="ECO:0007669"/>
    <property type="project" value="TreeGrafter"/>
</dbReference>
<name>A0AAD8J8L0_9APIA</name>
<dbReference type="InterPro" id="IPR011009">
    <property type="entry name" value="Kinase-like_dom_sf"/>
</dbReference>
<organism evidence="1 2">
    <name type="scientific">Heracleum sosnowskyi</name>
    <dbReference type="NCBI Taxonomy" id="360622"/>
    <lineage>
        <taxon>Eukaryota</taxon>
        <taxon>Viridiplantae</taxon>
        <taxon>Streptophyta</taxon>
        <taxon>Embryophyta</taxon>
        <taxon>Tracheophyta</taxon>
        <taxon>Spermatophyta</taxon>
        <taxon>Magnoliopsida</taxon>
        <taxon>eudicotyledons</taxon>
        <taxon>Gunneridae</taxon>
        <taxon>Pentapetalae</taxon>
        <taxon>asterids</taxon>
        <taxon>campanulids</taxon>
        <taxon>Apiales</taxon>
        <taxon>Apiaceae</taxon>
        <taxon>Apioideae</taxon>
        <taxon>apioid superclade</taxon>
        <taxon>Tordylieae</taxon>
        <taxon>Tordyliinae</taxon>
        <taxon>Heracleum</taxon>
    </lineage>
</organism>
<reference evidence="1" key="1">
    <citation type="submission" date="2023-02" db="EMBL/GenBank/DDBJ databases">
        <title>Genome of toxic invasive species Heracleum sosnowskyi carries increased number of genes despite the absence of recent whole-genome duplications.</title>
        <authorList>
            <person name="Schelkunov M."/>
            <person name="Shtratnikova V."/>
            <person name="Makarenko M."/>
            <person name="Klepikova A."/>
            <person name="Omelchenko D."/>
            <person name="Novikova G."/>
            <person name="Obukhova E."/>
            <person name="Bogdanov V."/>
            <person name="Penin A."/>
            <person name="Logacheva M."/>
        </authorList>
    </citation>
    <scope>NUCLEOTIDE SEQUENCE</scope>
    <source>
        <strain evidence="1">Hsosn_3</strain>
        <tissue evidence="1">Leaf</tissue>
    </source>
</reference>
<keyword evidence="2" id="KW-1185">Reference proteome</keyword>
<protein>
    <submittedName>
        <fullName evidence="1">Uncharacterized protein</fullName>
    </submittedName>
</protein>
<dbReference type="Proteomes" id="UP001237642">
    <property type="component" value="Unassembled WGS sequence"/>
</dbReference>
<dbReference type="PANTHER" id="PTHR48055:SF14">
    <property type="entry name" value="NON-SPECIFIC SERINE_THREONINE PROTEIN KINASE"/>
    <property type="match status" value="1"/>
</dbReference>
<dbReference type="AlphaFoldDB" id="A0AAD8J8L0"/>
<gene>
    <name evidence="1" type="ORF">POM88_007688</name>
</gene>
<evidence type="ECO:0000313" key="2">
    <source>
        <dbReference type="Proteomes" id="UP001237642"/>
    </source>
</evidence>
<dbReference type="Gene3D" id="1.10.510.10">
    <property type="entry name" value="Transferase(Phosphotransferase) domain 1"/>
    <property type="match status" value="1"/>
</dbReference>
<comment type="caution">
    <text evidence="1">The sequence shown here is derived from an EMBL/GenBank/DDBJ whole genome shotgun (WGS) entry which is preliminary data.</text>
</comment>
<dbReference type="EMBL" id="JAUIZM010000002">
    <property type="protein sequence ID" value="KAK1397825.1"/>
    <property type="molecule type" value="Genomic_DNA"/>
</dbReference>
<proteinExistence type="predicted"/>
<sequence>MKTTGKNKIKHRNLVPLLGFCKIEEKRLRAYEYMKWGSQESVLHERTKVREGTPVSRLCASRVLLELLSGKRPIDPSECGDDNYLVGWAKQRPTMIQVMAMFKEFQMDCENDFLDGLKDNLKNL</sequence>
<dbReference type="PANTHER" id="PTHR48055">
    <property type="entry name" value="LEUCINE-RICH REPEAT RECEPTOR PROTEIN KINASE EMS1"/>
    <property type="match status" value="1"/>
</dbReference>
<dbReference type="InterPro" id="IPR051564">
    <property type="entry name" value="LRR_receptor-like_kinase"/>
</dbReference>
<reference evidence="1" key="2">
    <citation type="submission" date="2023-05" db="EMBL/GenBank/DDBJ databases">
        <authorList>
            <person name="Schelkunov M.I."/>
        </authorList>
    </citation>
    <scope>NUCLEOTIDE SEQUENCE</scope>
    <source>
        <strain evidence="1">Hsosn_3</strain>
        <tissue evidence="1">Leaf</tissue>
    </source>
</reference>